<evidence type="ECO:0000256" key="5">
    <source>
        <dbReference type="ARBA" id="ARBA00048142"/>
    </source>
</evidence>
<dbReference type="InterPro" id="IPR015590">
    <property type="entry name" value="Aldehyde_DH_dom"/>
</dbReference>
<keyword evidence="8" id="KW-1185">Reference proteome</keyword>
<dbReference type="OrthoDB" id="6342at2157"/>
<dbReference type="PROSITE" id="PS00070">
    <property type="entry name" value="ALDEHYDE_DEHYDR_CYS"/>
    <property type="match status" value="1"/>
</dbReference>
<evidence type="ECO:0000313" key="8">
    <source>
        <dbReference type="Proteomes" id="UP000032027"/>
    </source>
</evidence>
<dbReference type="GO" id="GO:0010133">
    <property type="term" value="P:L-proline catabolic process to L-glutamate"/>
    <property type="evidence" value="ECO:0007669"/>
    <property type="project" value="TreeGrafter"/>
</dbReference>
<dbReference type="InterPro" id="IPR016160">
    <property type="entry name" value="Ald_DH_CS_CYS"/>
</dbReference>
<dbReference type="HOGENOM" id="CLU_005391_0_0_2"/>
<evidence type="ECO:0000259" key="6">
    <source>
        <dbReference type="Pfam" id="PF00171"/>
    </source>
</evidence>
<evidence type="ECO:0000256" key="1">
    <source>
        <dbReference type="ARBA" id="ARBA00004786"/>
    </source>
</evidence>
<comment type="pathway">
    <text evidence="1">Amino-acid degradation; L-proline degradation into L-glutamate; L-glutamate from L-proline: step 2/2.</text>
</comment>
<reference evidence="8" key="1">
    <citation type="submission" date="2015-02" db="EMBL/GenBank/DDBJ databases">
        <title>Characterization of two novel Thaumarchaeota isolated from the Northern Adriatic Sea.</title>
        <authorList>
            <person name="Bayer B."/>
            <person name="Vojvoda J."/>
            <person name="Offre P."/>
            <person name="Srivastava A."/>
            <person name="Elisabeth N."/>
            <person name="Garcia J.A.L."/>
            <person name="Schleper C."/>
            <person name="Herndl G.J."/>
        </authorList>
    </citation>
    <scope>NUCLEOTIDE SEQUENCE [LARGE SCALE GENOMIC DNA]</scope>
    <source>
        <strain evidence="8">D3C</strain>
    </source>
</reference>
<dbReference type="AlphaFoldDB" id="A0A0C5CAM7"/>
<keyword evidence="4" id="KW-0520">NAD</keyword>
<proteinExistence type="predicted"/>
<feature type="domain" description="Aldehyde dehydrogenase" evidence="6">
    <location>
        <begin position="54"/>
        <end position="518"/>
    </location>
</feature>
<name>A0A0C5CAM7_9ARCH</name>
<reference evidence="7 8" key="3">
    <citation type="journal article" date="2019" name="Int. J. Syst. Evol. Microbiol.">
        <title>Nitrosopumilus adriaticus sp. nov. and Nitrosopumilus piranensis sp. nov., two ammonia-oxidizing archaea from the Adriatic Sea and members of the class Nitrososphaeria.</title>
        <authorList>
            <person name="Bayer B."/>
            <person name="Vojvoda J."/>
            <person name="Reinthaler T."/>
            <person name="Reyes C."/>
            <person name="Pinto M."/>
            <person name="Herndl G.J."/>
        </authorList>
    </citation>
    <scope>NUCLEOTIDE SEQUENCE [LARGE SCALE GENOMIC DNA]</scope>
    <source>
        <strain evidence="7 8">D3C</strain>
    </source>
</reference>
<dbReference type="InterPro" id="IPR016163">
    <property type="entry name" value="Ald_DH_C"/>
</dbReference>
<accession>A0A0C5CAM7</accession>
<dbReference type="PANTHER" id="PTHR42862">
    <property type="entry name" value="DELTA-1-PYRROLINE-5-CARBOXYLATE DEHYDROGENASE 1, ISOFORM A-RELATED"/>
    <property type="match status" value="1"/>
</dbReference>
<dbReference type="InterPro" id="IPR050485">
    <property type="entry name" value="Proline_metab_enzyme"/>
</dbReference>
<dbReference type="EMBL" id="CP010868">
    <property type="protein sequence ID" value="AJM92232.1"/>
    <property type="molecule type" value="Genomic_DNA"/>
</dbReference>
<dbReference type="GO" id="GO:0009898">
    <property type="term" value="C:cytoplasmic side of plasma membrane"/>
    <property type="evidence" value="ECO:0007669"/>
    <property type="project" value="TreeGrafter"/>
</dbReference>
<evidence type="ECO:0000256" key="3">
    <source>
        <dbReference type="ARBA" id="ARBA00023002"/>
    </source>
</evidence>
<dbReference type="SUPFAM" id="SSF53720">
    <property type="entry name" value="ALDH-like"/>
    <property type="match status" value="1"/>
</dbReference>
<dbReference type="GeneID" id="41600177"/>
<keyword evidence="3" id="KW-0560">Oxidoreductase</keyword>
<dbReference type="GO" id="GO:0003842">
    <property type="term" value="F:L-glutamate gamma-semialdehyde dehydrogenase activity"/>
    <property type="evidence" value="ECO:0007669"/>
    <property type="project" value="UniProtKB-EC"/>
</dbReference>
<dbReference type="KEGG" id="nid:NPIRD3C_1020"/>
<evidence type="ECO:0000256" key="2">
    <source>
        <dbReference type="ARBA" id="ARBA00012884"/>
    </source>
</evidence>
<dbReference type="PANTHER" id="PTHR42862:SF1">
    <property type="entry name" value="DELTA-1-PYRROLINE-5-CARBOXYLATE DEHYDROGENASE 2, ISOFORM A-RELATED"/>
    <property type="match status" value="1"/>
</dbReference>
<dbReference type="EC" id="1.2.1.88" evidence="2"/>
<protein>
    <recommendedName>
        <fullName evidence="2">L-glutamate gamma-semialdehyde dehydrogenase</fullName>
        <ecNumber evidence="2">1.2.1.88</ecNumber>
    </recommendedName>
</protein>
<dbReference type="InterPro" id="IPR016162">
    <property type="entry name" value="Ald_DH_N"/>
</dbReference>
<dbReference type="Proteomes" id="UP000032027">
    <property type="component" value="Chromosome"/>
</dbReference>
<dbReference type="RefSeq" id="WP_148703115.1">
    <property type="nucleotide sequence ID" value="NZ_CP010868.1"/>
</dbReference>
<evidence type="ECO:0000256" key="4">
    <source>
        <dbReference type="ARBA" id="ARBA00023027"/>
    </source>
</evidence>
<reference evidence="7 8" key="2">
    <citation type="journal article" date="2016" name="ISME J.">
        <title>Physiological and genomic characterization of two novel marine thaumarchaeal strains indicates niche differentiation.</title>
        <authorList>
            <person name="Bayer B."/>
            <person name="Vojvoda J."/>
            <person name="Offre P."/>
            <person name="Alves R.J."/>
            <person name="Elisabeth N.H."/>
            <person name="Garcia J.A."/>
            <person name="Volland J.M."/>
            <person name="Srivastava A."/>
            <person name="Schleper C."/>
            <person name="Herndl G.J."/>
        </authorList>
    </citation>
    <scope>NUCLEOTIDE SEQUENCE [LARGE SCALE GENOMIC DNA]</scope>
    <source>
        <strain evidence="7 8">D3C</strain>
    </source>
</reference>
<comment type="catalytic activity">
    <reaction evidence="5">
        <text>L-glutamate 5-semialdehyde + NAD(+) + H2O = L-glutamate + NADH + 2 H(+)</text>
        <dbReference type="Rhea" id="RHEA:30235"/>
        <dbReference type="ChEBI" id="CHEBI:15377"/>
        <dbReference type="ChEBI" id="CHEBI:15378"/>
        <dbReference type="ChEBI" id="CHEBI:29985"/>
        <dbReference type="ChEBI" id="CHEBI:57540"/>
        <dbReference type="ChEBI" id="CHEBI:57945"/>
        <dbReference type="ChEBI" id="CHEBI:58066"/>
        <dbReference type="EC" id="1.2.1.88"/>
    </reaction>
</comment>
<dbReference type="InterPro" id="IPR016161">
    <property type="entry name" value="Ald_DH/histidinol_DH"/>
</dbReference>
<dbReference type="Gene3D" id="3.40.605.10">
    <property type="entry name" value="Aldehyde Dehydrogenase, Chain A, domain 1"/>
    <property type="match status" value="1"/>
</dbReference>
<organism evidence="7 8">
    <name type="scientific">Nitrosopumilus piranensis</name>
    <dbReference type="NCBI Taxonomy" id="1582439"/>
    <lineage>
        <taxon>Archaea</taxon>
        <taxon>Nitrososphaerota</taxon>
        <taxon>Nitrososphaeria</taxon>
        <taxon>Nitrosopumilales</taxon>
        <taxon>Nitrosopumilaceae</taxon>
        <taxon>Nitrosopumilus</taxon>
    </lineage>
</organism>
<dbReference type="STRING" id="1582439.NPIRD3C_1020"/>
<dbReference type="FunFam" id="3.40.309.10:FF:000005">
    <property type="entry name" value="1-pyrroline-5-carboxylate dehydrogenase 1"/>
    <property type="match status" value="1"/>
</dbReference>
<dbReference type="Pfam" id="PF00171">
    <property type="entry name" value="Aldedh"/>
    <property type="match status" value="1"/>
</dbReference>
<dbReference type="Gene3D" id="3.40.309.10">
    <property type="entry name" value="Aldehyde Dehydrogenase, Chain A, domain 2"/>
    <property type="match status" value="1"/>
</dbReference>
<evidence type="ECO:0000313" key="7">
    <source>
        <dbReference type="EMBL" id="AJM92232.1"/>
    </source>
</evidence>
<dbReference type="PATRIC" id="fig|1582439.9.peg.1051"/>
<sequence>MIEFQNEFTWGKAVSTNSIQEFHEKFEKSLDGAKKELGKKYPIIVNGKEIYSDENFTVNSPANTQIKIAEFPKSSISDTNNAISSAKNAFEEWSGMPFQKRIKSFRDCADYFSSKKFFLASIMTFENGKNRIEAMGDVDEAIDFMRFYAYQMEKNDGFCKQTYHPSPNEKTQVIMKPYGVWGIISPFNFPSAIAIGMSTGALITGNTVVLKPASDTPLSSFYFAKYLFSKIPAGAINFVTGSGSIVGKTLIESQSVDGIAFTGSREVGLRGFQEFTKTTTKPFISEMGGKNPTIVTKNADLEKAVNGVMNAAFGYGGQKCSACSRVYVQNEIADKFIEKLVEKTKEIKIGMPWEKDVFLGPIINSDAKSKFEDASKIAKTDGHILTGGSLIKTDLFENGYFVQPTIVEKLPEGHKLMKEELFLPFLCVQRYENFDDAIKLANKSEYGLTAGIFSEDKNQLEEFFSKIHSGVVYANRSASATTAALVSSQPFVGWKNSGTTGKGAGGENYLQQFLRTQTQTHCD</sequence>
<gene>
    <name evidence="7" type="ORF">NPIRD3C_1020</name>
</gene>